<dbReference type="EMBL" id="VUJU01001126">
    <property type="protein sequence ID" value="KAF0766703.1"/>
    <property type="molecule type" value="Genomic_DNA"/>
</dbReference>
<accession>A0A6G0Z7N6</accession>
<dbReference type="Pfam" id="PF03392">
    <property type="entry name" value="OS-D"/>
    <property type="match status" value="1"/>
</dbReference>
<proteinExistence type="predicted"/>
<dbReference type="PANTHER" id="PTHR11257">
    <property type="entry name" value="CHEMOSENSORY PROTEIN-RELATED"/>
    <property type="match status" value="1"/>
</dbReference>
<sequence length="188" mass="21510">IFLTPVKRHINIRIVVRNFISISTTTINNIIMYNSRSRHEIFSLLAVTIAAIVLVHQPATVRCADGGIITPQQQQQQTMMFTAPTGYYVSTYDHIDVGRLLRNNKVVSGYVKCFVNEGPCTPDGKLVKAYLLPEIIRTVCGKCTPRQKDMARMVLKHIYTYRQADFEKIMQIYDTDGKRNEILAFMNH</sequence>
<organism evidence="1 2">
    <name type="scientific">Aphis craccivora</name>
    <name type="common">Cowpea aphid</name>
    <dbReference type="NCBI Taxonomy" id="307492"/>
    <lineage>
        <taxon>Eukaryota</taxon>
        <taxon>Metazoa</taxon>
        <taxon>Ecdysozoa</taxon>
        <taxon>Arthropoda</taxon>
        <taxon>Hexapoda</taxon>
        <taxon>Insecta</taxon>
        <taxon>Pterygota</taxon>
        <taxon>Neoptera</taxon>
        <taxon>Paraneoptera</taxon>
        <taxon>Hemiptera</taxon>
        <taxon>Sternorrhyncha</taxon>
        <taxon>Aphidomorpha</taxon>
        <taxon>Aphidoidea</taxon>
        <taxon>Aphididae</taxon>
        <taxon>Aphidini</taxon>
        <taxon>Aphis</taxon>
        <taxon>Aphis</taxon>
    </lineage>
</organism>
<keyword evidence="2" id="KW-1185">Reference proteome</keyword>
<gene>
    <name evidence="1" type="ORF">FWK35_00005254</name>
</gene>
<dbReference type="SUPFAM" id="SSF100910">
    <property type="entry name" value="Chemosensory protein Csp2"/>
    <property type="match status" value="1"/>
</dbReference>
<protein>
    <submittedName>
        <fullName evidence="1">Ejaculatory bulb-specific protein 3-like</fullName>
    </submittedName>
</protein>
<dbReference type="PANTHER" id="PTHR11257:SF13">
    <property type="entry name" value="GEO07322P1"/>
    <property type="match status" value="1"/>
</dbReference>
<evidence type="ECO:0000313" key="2">
    <source>
        <dbReference type="Proteomes" id="UP000478052"/>
    </source>
</evidence>
<dbReference type="InterPro" id="IPR005055">
    <property type="entry name" value="A10/PebIII"/>
</dbReference>
<comment type="caution">
    <text evidence="1">The sequence shown here is derived from an EMBL/GenBank/DDBJ whole genome shotgun (WGS) entry which is preliminary data.</text>
</comment>
<dbReference type="Proteomes" id="UP000478052">
    <property type="component" value="Unassembled WGS sequence"/>
</dbReference>
<evidence type="ECO:0000313" key="1">
    <source>
        <dbReference type="EMBL" id="KAF0766703.1"/>
    </source>
</evidence>
<feature type="non-terminal residue" evidence="1">
    <location>
        <position position="1"/>
    </location>
</feature>
<dbReference type="OrthoDB" id="6344725at2759"/>
<reference evidence="1 2" key="1">
    <citation type="submission" date="2019-08" db="EMBL/GenBank/DDBJ databases">
        <title>Whole genome of Aphis craccivora.</title>
        <authorList>
            <person name="Voronova N.V."/>
            <person name="Shulinski R.S."/>
            <person name="Bandarenka Y.V."/>
            <person name="Zhorov D.G."/>
            <person name="Warner D."/>
        </authorList>
    </citation>
    <scope>NUCLEOTIDE SEQUENCE [LARGE SCALE GENOMIC DNA]</scope>
    <source>
        <strain evidence="1">180601</strain>
        <tissue evidence="1">Whole Body</tissue>
    </source>
</reference>
<dbReference type="AlphaFoldDB" id="A0A6G0Z7N6"/>
<name>A0A6G0Z7N6_APHCR</name>
<dbReference type="InterPro" id="IPR036682">
    <property type="entry name" value="OS_D_A10/PebIII_sf"/>
</dbReference>
<dbReference type="Gene3D" id="1.10.2080.10">
    <property type="entry name" value="Insect odorant-binding protein A10/Ejaculatory bulb-specific protein 3"/>
    <property type="match status" value="1"/>
</dbReference>